<name>A0A0K2XXT2_9HELI</name>
<evidence type="ECO:0000313" key="2">
    <source>
        <dbReference type="Proteomes" id="UP000043437"/>
    </source>
</evidence>
<sequence length="261" mass="28634">MALFSLAPLGAEKSGAFIAGGFQYSNFSGAQRASNPVLYQVLGQSSGLSGNLFGADIQFGYKQFFGKKKRFGLRYYGFFSGQGGPASFKQALEDEEGNSTWATTKQQAANLFYGVGIDALFNFYEKKNKTFGVLAGVVVGGSSWLMGQGSINGQCAWSDDNGQCISMNNYFHARAKNFDNDGFKGNFSPTHVQVLVNLGFRANFSKHQGFELGVRIPTMNDPYLTLTRTEDYAEFGVKKGDAISIRLRRNIAIYANYVINF</sequence>
<proteinExistence type="predicted"/>
<dbReference type="InterPro" id="IPR002718">
    <property type="entry name" value="OMP_Helicobacter"/>
</dbReference>
<dbReference type="Pfam" id="PF01856">
    <property type="entry name" value="HP_OMP"/>
    <property type="match status" value="1"/>
</dbReference>
<dbReference type="EMBL" id="CDMG01000002">
    <property type="protein sequence ID" value="CRF51951.1"/>
    <property type="molecule type" value="Genomic_DNA"/>
</dbReference>
<dbReference type="GeneID" id="82131117"/>
<evidence type="ECO:0000313" key="1">
    <source>
        <dbReference type="EMBL" id="CRF51951.1"/>
    </source>
</evidence>
<dbReference type="PRINTS" id="PR01776">
    <property type="entry name" value="HPOMPFAMILY"/>
</dbReference>
<protein>
    <recommendedName>
        <fullName evidence="3">Outer membrane protein</fullName>
    </recommendedName>
</protein>
<organism evidence="1 2">
    <name type="scientific">Helicobacter ailurogastricus</name>
    <dbReference type="NCBI Taxonomy" id="1578720"/>
    <lineage>
        <taxon>Bacteria</taxon>
        <taxon>Pseudomonadati</taxon>
        <taxon>Campylobacterota</taxon>
        <taxon>Epsilonproteobacteria</taxon>
        <taxon>Campylobacterales</taxon>
        <taxon>Helicobacteraceae</taxon>
        <taxon>Helicobacter</taxon>
    </lineage>
</organism>
<dbReference type="AlphaFoldDB" id="A0A0K2XXT2"/>
<accession>A0A0K2XXT2</accession>
<reference evidence="2" key="1">
    <citation type="submission" date="2014-12" db="EMBL/GenBank/DDBJ databases">
        <authorList>
            <person name="Jaenicke S."/>
        </authorList>
    </citation>
    <scope>NUCLEOTIDE SEQUENCE [LARGE SCALE GENOMIC DNA]</scope>
</reference>
<gene>
    <name evidence="1" type="ORF">HAL07_00770</name>
</gene>
<dbReference type="Proteomes" id="UP000043437">
    <property type="component" value="Unassembled WGS sequence"/>
</dbReference>
<evidence type="ECO:0008006" key="3">
    <source>
        <dbReference type="Google" id="ProtNLM"/>
    </source>
</evidence>
<dbReference type="RefSeq" id="WP_202903457.1">
    <property type="nucleotide sequence ID" value="NZ_CDMG01000002.1"/>
</dbReference>